<proteinExistence type="predicted"/>
<dbReference type="EMBL" id="CAJOBD010016069">
    <property type="protein sequence ID" value="CAF4213219.1"/>
    <property type="molecule type" value="Genomic_DNA"/>
</dbReference>
<accession>A0A820C7S6</accession>
<organism evidence="2 3">
    <name type="scientific">Rotaria sordida</name>
    <dbReference type="NCBI Taxonomy" id="392033"/>
    <lineage>
        <taxon>Eukaryota</taxon>
        <taxon>Metazoa</taxon>
        <taxon>Spiralia</taxon>
        <taxon>Gnathifera</taxon>
        <taxon>Rotifera</taxon>
        <taxon>Eurotatoria</taxon>
        <taxon>Bdelloidea</taxon>
        <taxon>Philodinida</taxon>
        <taxon>Philodinidae</taxon>
        <taxon>Rotaria</taxon>
    </lineage>
</organism>
<evidence type="ECO:0000313" key="2">
    <source>
        <dbReference type="EMBL" id="CAF4213219.1"/>
    </source>
</evidence>
<dbReference type="Proteomes" id="UP000663836">
    <property type="component" value="Unassembled WGS sequence"/>
</dbReference>
<sequence>MEILMLLHLFQLSETLILYICNMIGSNLFSFWPIDRDTTLNTVSKSHTRFVVSVLLTSNSLLKYDDEIRQAAVVVLMNLFDTTDSNGIRRVVAYALA</sequence>
<dbReference type="AlphaFoldDB" id="A0A820C7S6"/>
<dbReference type="EMBL" id="CAJNOT010001852">
    <property type="protein sequence ID" value="CAF1256401.1"/>
    <property type="molecule type" value="Genomic_DNA"/>
</dbReference>
<evidence type="ECO:0000313" key="1">
    <source>
        <dbReference type="EMBL" id="CAF1256401.1"/>
    </source>
</evidence>
<name>A0A820C7S6_9BILA</name>
<gene>
    <name evidence="2" type="ORF">JBS370_LOCUS37093</name>
    <name evidence="1" type="ORF">ZHD862_LOCUS25665</name>
</gene>
<reference evidence="2" key="1">
    <citation type="submission" date="2021-02" db="EMBL/GenBank/DDBJ databases">
        <authorList>
            <person name="Nowell W R."/>
        </authorList>
    </citation>
    <scope>NUCLEOTIDE SEQUENCE</scope>
</reference>
<evidence type="ECO:0000313" key="3">
    <source>
        <dbReference type="Proteomes" id="UP000663836"/>
    </source>
</evidence>
<dbReference type="Proteomes" id="UP000663864">
    <property type="component" value="Unassembled WGS sequence"/>
</dbReference>
<comment type="caution">
    <text evidence="2">The sequence shown here is derived from an EMBL/GenBank/DDBJ whole genome shotgun (WGS) entry which is preliminary data.</text>
</comment>
<protein>
    <submittedName>
        <fullName evidence="2">Uncharacterized protein</fullName>
    </submittedName>
</protein>